<dbReference type="PANTHER" id="PTHR12281">
    <property type="entry name" value="RP42 RELATED"/>
    <property type="match status" value="1"/>
</dbReference>
<accession>A0A9P8IDJ9</accession>
<sequence>MHPTNDPTDTITVNGAMKYFTDIKVELEEITVLVICEALKSPTIGEFARDGFIDGWKALGAETLDKQRALVPRLRKSIQTDQALFKRVYRNTFLLARNPGQKAVALDTAIDYWNLFFRNSSGLIWNTAATPWLDWYIEYVQERWKKTVNRDMWNMTLEFVLKSTEDETLSWWEEAGAWPGVLDEFVHFVNEKREKAGKMEVE</sequence>
<comment type="function">
    <text evidence="1">Neddylation of cullins play an essential role in the regulation of SCF-type complexes activity.</text>
</comment>
<evidence type="ECO:0000313" key="4">
    <source>
        <dbReference type="Proteomes" id="UP000698800"/>
    </source>
</evidence>
<dbReference type="InterPro" id="IPR005176">
    <property type="entry name" value="PONY_dom"/>
</dbReference>
<dbReference type="Gene3D" id="1.10.238.200">
    <property type="entry name" value="Cullin, PONY binding domain"/>
    <property type="match status" value="1"/>
</dbReference>
<dbReference type="OrthoDB" id="27198at2759"/>
<dbReference type="GO" id="GO:0031624">
    <property type="term" value="F:ubiquitin conjugating enzyme binding"/>
    <property type="evidence" value="ECO:0007669"/>
    <property type="project" value="TreeGrafter"/>
</dbReference>
<feature type="domain" description="DCUN1" evidence="2">
    <location>
        <begin position="1"/>
        <end position="190"/>
    </location>
</feature>
<dbReference type="PANTHER" id="PTHR12281:SF31">
    <property type="entry name" value="DCN1-LIKE PROTEIN 3"/>
    <property type="match status" value="1"/>
</dbReference>
<dbReference type="GO" id="GO:0032182">
    <property type="term" value="F:ubiquitin-like protein binding"/>
    <property type="evidence" value="ECO:0007669"/>
    <property type="project" value="TreeGrafter"/>
</dbReference>
<organism evidence="3 4">
    <name type="scientific">Glutinoglossum americanum</name>
    <dbReference type="NCBI Taxonomy" id="1670608"/>
    <lineage>
        <taxon>Eukaryota</taxon>
        <taxon>Fungi</taxon>
        <taxon>Dikarya</taxon>
        <taxon>Ascomycota</taxon>
        <taxon>Pezizomycotina</taxon>
        <taxon>Geoglossomycetes</taxon>
        <taxon>Geoglossales</taxon>
        <taxon>Geoglossaceae</taxon>
        <taxon>Glutinoglossum</taxon>
    </lineage>
</organism>
<dbReference type="EMBL" id="JAGHQL010000003">
    <property type="protein sequence ID" value="KAH0547569.1"/>
    <property type="molecule type" value="Genomic_DNA"/>
</dbReference>
<dbReference type="AlphaFoldDB" id="A0A9P8IDJ9"/>
<dbReference type="GO" id="GO:0097602">
    <property type="term" value="F:cullin family protein binding"/>
    <property type="evidence" value="ECO:0007669"/>
    <property type="project" value="TreeGrafter"/>
</dbReference>
<dbReference type="GO" id="GO:0045116">
    <property type="term" value="P:protein neddylation"/>
    <property type="evidence" value="ECO:0007669"/>
    <property type="project" value="TreeGrafter"/>
</dbReference>
<evidence type="ECO:0000313" key="3">
    <source>
        <dbReference type="EMBL" id="KAH0547569.1"/>
    </source>
</evidence>
<protein>
    <recommendedName>
        <fullName evidence="1">Defective in cullin neddylation protein</fullName>
    </recommendedName>
</protein>
<dbReference type="Gene3D" id="1.10.238.10">
    <property type="entry name" value="EF-hand"/>
    <property type="match status" value="1"/>
</dbReference>
<keyword evidence="4" id="KW-1185">Reference proteome</keyword>
<dbReference type="PROSITE" id="PS51229">
    <property type="entry name" value="DCUN1"/>
    <property type="match status" value="1"/>
</dbReference>
<reference evidence="3" key="1">
    <citation type="submission" date="2021-03" db="EMBL/GenBank/DDBJ databases">
        <title>Comparative genomics and phylogenomic investigation of the class Geoglossomycetes provide insights into ecological specialization and systematics.</title>
        <authorList>
            <person name="Melie T."/>
            <person name="Pirro S."/>
            <person name="Miller A.N."/>
            <person name="Quandt A."/>
        </authorList>
    </citation>
    <scope>NUCLEOTIDE SEQUENCE</scope>
    <source>
        <strain evidence="3">GBOQ0MN5Z8</strain>
    </source>
</reference>
<evidence type="ECO:0000259" key="2">
    <source>
        <dbReference type="PROSITE" id="PS51229"/>
    </source>
</evidence>
<comment type="caution">
    <text evidence="3">The sequence shown here is derived from an EMBL/GenBank/DDBJ whole genome shotgun (WGS) entry which is preliminary data.</text>
</comment>
<dbReference type="InterPro" id="IPR042460">
    <property type="entry name" value="DCN1-like_PONY"/>
</dbReference>
<dbReference type="Pfam" id="PF03556">
    <property type="entry name" value="Cullin_binding"/>
    <property type="match status" value="1"/>
</dbReference>
<dbReference type="Proteomes" id="UP000698800">
    <property type="component" value="Unassembled WGS sequence"/>
</dbReference>
<evidence type="ECO:0000256" key="1">
    <source>
        <dbReference type="RuleBase" id="RU410713"/>
    </source>
</evidence>
<name>A0A9P8IDJ9_9PEZI</name>
<dbReference type="InterPro" id="IPR014764">
    <property type="entry name" value="DCN-prot"/>
</dbReference>
<gene>
    <name evidence="3" type="ORF">FGG08_000294</name>
</gene>
<dbReference type="GO" id="GO:0000151">
    <property type="term" value="C:ubiquitin ligase complex"/>
    <property type="evidence" value="ECO:0007669"/>
    <property type="project" value="TreeGrafter"/>
</dbReference>
<proteinExistence type="predicted"/>